<comment type="caution">
    <text evidence="2">The sequence shown here is derived from an EMBL/GenBank/DDBJ whole genome shotgun (WGS) entry which is preliminary data.</text>
</comment>
<evidence type="ECO:0000313" key="3">
    <source>
        <dbReference type="Proteomes" id="UP001642520"/>
    </source>
</evidence>
<evidence type="ECO:0000313" key="2">
    <source>
        <dbReference type="EMBL" id="CAL7942014.1"/>
    </source>
</evidence>
<name>A0ABP1NQ40_XYLVO</name>
<proteinExistence type="predicted"/>
<protein>
    <submittedName>
        <fullName evidence="2">Uncharacterized protein</fullName>
    </submittedName>
</protein>
<organism evidence="2 3">
    <name type="scientific">Xylocopa violacea</name>
    <name type="common">Violet carpenter bee</name>
    <name type="synonym">Apis violacea</name>
    <dbReference type="NCBI Taxonomy" id="135666"/>
    <lineage>
        <taxon>Eukaryota</taxon>
        <taxon>Metazoa</taxon>
        <taxon>Ecdysozoa</taxon>
        <taxon>Arthropoda</taxon>
        <taxon>Hexapoda</taxon>
        <taxon>Insecta</taxon>
        <taxon>Pterygota</taxon>
        <taxon>Neoptera</taxon>
        <taxon>Endopterygota</taxon>
        <taxon>Hymenoptera</taxon>
        <taxon>Apocrita</taxon>
        <taxon>Aculeata</taxon>
        <taxon>Apoidea</taxon>
        <taxon>Anthophila</taxon>
        <taxon>Apidae</taxon>
        <taxon>Xylocopa</taxon>
        <taxon>Xylocopa</taxon>
    </lineage>
</organism>
<sequence length="243" mass="27021">MMMANLPPVMLPPLTDYGMLTPTLGIKVSRDHPDFDWQPKLWWPSYESGRTSKTEARHHQQQSERGWPAEERGGRFFWRLQSLAARGGGLFVPSTVDGAKCWLAETLGADEARSSITTYFHSYPFVPGGAVSLPPPLLNSINNAAAAAITPGLVGHLFAGQQACNIGCSCTCTSLGNCNPHHHQQHHHHQQQQQHHHHQQQQHHHRPIAATTVLLQPVEHIKDTMVSARTNFLSLLYLLLLAP</sequence>
<accession>A0ABP1NQ40</accession>
<gene>
    <name evidence="2" type="ORF">XYLVIOL_LOCUS5315</name>
</gene>
<feature type="region of interest" description="Disordered" evidence="1">
    <location>
        <begin position="181"/>
        <end position="206"/>
    </location>
</feature>
<dbReference type="Proteomes" id="UP001642520">
    <property type="component" value="Unassembled WGS sequence"/>
</dbReference>
<reference evidence="2 3" key="1">
    <citation type="submission" date="2024-08" db="EMBL/GenBank/DDBJ databases">
        <authorList>
            <person name="Will J Nash"/>
            <person name="Angela Man"/>
            <person name="Seanna McTaggart"/>
            <person name="Kendall Baker"/>
            <person name="Tom Barker"/>
            <person name="Leah Catchpole"/>
            <person name="Alex Durrant"/>
            <person name="Karim Gharbi"/>
            <person name="Naomi Irish"/>
            <person name="Gemy Kaithakottil"/>
            <person name="Debby Ku"/>
            <person name="Aaliyah Providence"/>
            <person name="Felix Shaw"/>
            <person name="David Swarbreck"/>
            <person name="Chris Watkins"/>
            <person name="Ann M. McCartney"/>
            <person name="Giulio Formenti"/>
            <person name="Alice Mouton"/>
            <person name="Noel Vella"/>
            <person name="Bjorn M von Reumont"/>
            <person name="Adriana Vella"/>
            <person name="Wilfried Haerty"/>
        </authorList>
    </citation>
    <scope>NUCLEOTIDE SEQUENCE [LARGE SCALE GENOMIC DNA]</scope>
</reference>
<dbReference type="EMBL" id="CAXAJV020001292">
    <property type="protein sequence ID" value="CAL7942014.1"/>
    <property type="molecule type" value="Genomic_DNA"/>
</dbReference>
<keyword evidence="3" id="KW-1185">Reference proteome</keyword>
<evidence type="ECO:0000256" key="1">
    <source>
        <dbReference type="SAM" id="MobiDB-lite"/>
    </source>
</evidence>